<protein>
    <recommendedName>
        <fullName evidence="6">RNA polymerase sigma factor FliA</fullName>
    </recommendedName>
    <alternativeName>
        <fullName evidence="6">RNA polymerase sigma factor for flagellar operon</fullName>
    </alternativeName>
    <alternativeName>
        <fullName evidence="6">Sigma F</fullName>
    </alternativeName>
    <alternativeName>
        <fullName evidence="6">Sigma-28</fullName>
    </alternativeName>
</protein>
<dbReference type="GO" id="GO:0006352">
    <property type="term" value="P:DNA-templated transcription initiation"/>
    <property type="evidence" value="ECO:0007669"/>
    <property type="project" value="UniProtKB-UniRule"/>
</dbReference>
<dbReference type="AlphaFoldDB" id="A0A4R3JV58"/>
<keyword evidence="4 6" id="KW-0238">DNA-binding</keyword>
<evidence type="ECO:0000256" key="6">
    <source>
        <dbReference type="HAMAP-Rule" id="MF_00962"/>
    </source>
</evidence>
<comment type="caution">
    <text evidence="9">The sequence shown here is derived from an EMBL/GenBank/DDBJ whole genome shotgun (WGS) entry which is preliminary data.</text>
</comment>
<comment type="subcellular location">
    <subcellularLocation>
        <location evidence="6">Cytoplasm</location>
    </subcellularLocation>
</comment>
<dbReference type="InterPro" id="IPR007630">
    <property type="entry name" value="RNA_pol_sigma70_r4"/>
</dbReference>
<dbReference type="SUPFAM" id="SSF88659">
    <property type="entry name" value="Sigma3 and sigma4 domains of RNA polymerase sigma factors"/>
    <property type="match status" value="2"/>
</dbReference>
<dbReference type="InterPro" id="IPR000943">
    <property type="entry name" value="RNA_pol_sigma70"/>
</dbReference>
<feature type="region of interest" description="Sigma-70 factor domain-4" evidence="6">
    <location>
        <begin position="182"/>
        <end position="230"/>
    </location>
</feature>
<evidence type="ECO:0000256" key="5">
    <source>
        <dbReference type="ARBA" id="ARBA00023163"/>
    </source>
</evidence>
<proteinExistence type="inferred from homology"/>
<dbReference type="GO" id="GO:0003677">
    <property type="term" value="F:DNA binding"/>
    <property type="evidence" value="ECO:0007669"/>
    <property type="project" value="UniProtKB-UniRule"/>
</dbReference>
<dbReference type="NCBIfam" id="TIGR02937">
    <property type="entry name" value="sigma70-ECF"/>
    <property type="match status" value="1"/>
</dbReference>
<evidence type="ECO:0000259" key="8">
    <source>
        <dbReference type="PROSITE" id="PS00716"/>
    </source>
</evidence>
<feature type="region of interest" description="Sigma-70 factor domain-2" evidence="6">
    <location>
        <begin position="13"/>
        <end position="85"/>
    </location>
</feature>
<dbReference type="GO" id="GO:0005737">
    <property type="term" value="C:cytoplasm"/>
    <property type="evidence" value="ECO:0007669"/>
    <property type="project" value="UniProtKB-SubCell"/>
</dbReference>
<dbReference type="Gene3D" id="1.20.140.160">
    <property type="match status" value="1"/>
</dbReference>
<dbReference type="InterPro" id="IPR007627">
    <property type="entry name" value="RNA_pol_sigma70_r2"/>
</dbReference>
<dbReference type="FunFam" id="1.10.1740.10:FF:000002">
    <property type="entry name" value="RNA polymerase sigma factor FliA"/>
    <property type="match status" value="1"/>
</dbReference>
<keyword evidence="10" id="KW-1185">Reference proteome</keyword>
<evidence type="ECO:0000259" key="7">
    <source>
        <dbReference type="PROSITE" id="PS00715"/>
    </source>
</evidence>
<gene>
    <name evidence="6" type="primary">fliA</name>
    <name evidence="9" type="ORF">EDC61_11610</name>
</gene>
<evidence type="ECO:0000313" key="9">
    <source>
        <dbReference type="EMBL" id="TCS70411.1"/>
    </source>
</evidence>
<evidence type="ECO:0000256" key="1">
    <source>
        <dbReference type="ARBA" id="ARBA00022490"/>
    </source>
</evidence>
<dbReference type="Pfam" id="PF04542">
    <property type="entry name" value="Sigma70_r2"/>
    <property type="match status" value="1"/>
</dbReference>
<dbReference type="PANTHER" id="PTHR30385">
    <property type="entry name" value="SIGMA FACTOR F FLAGELLAR"/>
    <property type="match status" value="1"/>
</dbReference>
<organism evidence="9 10">
    <name type="scientific">Sulfuritortus calidifontis</name>
    <dbReference type="NCBI Taxonomy" id="1914471"/>
    <lineage>
        <taxon>Bacteria</taxon>
        <taxon>Pseudomonadati</taxon>
        <taxon>Pseudomonadota</taxon>
        <taxon>Betaproteobacteria</taxon>
        <taxon>Nitrosomonadales</taxon>
        <taxon>Thiobacillaceae</taxon>
        <taxon>Sulfuritortus</taxon>
    </lineage>
</organism>
<dbReference type="InterPro" id="IPR013324">
    <property type="entry name" value="RNA_pol_sigma_r3/r4-like"/>
</dbReference>
<dbReference type="GO" id="GO:0016987">
    <property type="term" value="F:sigma factor activity"/>
    <property type="evidence" value="ECO:0007669"/>
    <property type="project" value="UniProtKB-UniRule"/>
</dbReference>
<dbReference type="GO" id="GO:0003899">
    <property type="term" value="F:DNA-directed RNA polymerase activity"/>
    <property type="evidence" value="ECO:0007669"/>
    <property type="project" value="InterPro"/>
</dbReference>
<dbReference type="InterPro" id="IPR012845">
    <property type="entry name" value="RNA_pol_sigma_FliA_WhiG"/>
</dbReference>
<feature type="region of interest" description="Sigma-70 factor domain-3" evidence="6">
    <location>
        <begin position="93"/>
        <end position="163"/>
    </location>
</feature>
<evidence type="ECO:0000256" key="4">
    <source>
        <dbReference type="ARBA" id="ARBA00023125"/>
    </source>
</evidence>
<dbReference type="Gene3D" id="1.10.1740.10">
    <property type="match status" value="1"/>
</dbReference>
<dbReference type="InterPro" id="IPR028617">
    <property type="entry name" value="Sigma70_FliA"/>
</dbReference>
<dbReference type="RefSeq" id="WP_126463135.1">
    <property type="nucleotide sequence ID" value="NZ_AP018721.1"/>
</dbReference>
<keyword evidence="5 6" id="KW-0804">Transcription</keyword>
<dbReference type="PANTHER" id="PTHR30385:SF7">
    <property type="entry name" value="RNA POLYMERASE SIGMA FACTOR FLIA"/>
    <property type="match status" value="1"/>
</dbReference>
<name>A0A4R3JV58_9PROT</name>
<feature type="short sequence motif" description="Interaction with polymerase core subunit RpoC" evidence="6">
    <location>
        <begin position="40"/>
        <end position="43"/>
    </location>
</feature>
<dbReference type="PIRSF" id="PIRSF000770">
    <property type="entry name" value="RNA_pol_sigma-SigE/K"/>
    <property type="match status" value="1"/>
</dbReference>
<dbReference type="PRINTS" id="PR00046">
    <property type="entry name" value="SIGMA70FCT"/>
</dbReference>
<dbReference type="Pfam" id="PF04545">
    <property type="entry name" value="Sigma70_r4"/>
    <property type="match status" value="1"/>
</dbReference>
<dbReference type="EMBL" id="SLZY01000016">
    <property type="protein sequence ID" value="TCS70411.1"/>
    <property type="molecule type" value="Genomic_DNA"/>
</dbReference>
<dbReference type="Pfam" id="PF04539">
    <property type="entry name" value="Sigma70_r3"/>
    <property type="match status" value="1"/>
</dbReference>
<dbReference type="PROSITE" id="PS00715">
    <property type="entry name" value="SIGMA70_1"/>
    <property type="match status" value="1"/>
</dbReference>
<accession>A0A4R3JV58</accession>
<dbReference type="PROSITE" id="PS00716">
    <property type="entry name" value="SIGMA70_2"/>
    <property type="match status" value="1"/>
</dbReference>
<reference evidence="9 10" key="1">
    <citation type="submission" date="2019-03" db="EMBL/GenBank/DDBJ databases">
        <title>Genomic Encyclopedia of Type Strains, Phase IV (KMG-IV): sequencing the most valuable type-strain genomes for metagenomic binning, comparative biology and taxonomic classification.</title>
        <authorList>
            <person name="Goeker M."/>
        </authorList>
    </citation>
    <scope>NUCLEOTIDE SEQUENCE [LARGE SCALE GENOMIC DNA]</scope>
    <source>
        <strain evidence="9 10">DSM 103923</strain>
    </source>
</reference>
<keyword evidence="1 6" id="KW-0963">Cytoplasm</keyword>
<evidence type="ECO:0000256" key="3">
    <source>
        <dbReference type="ARBA" id="ARBA00023082"/>
    </source>
</evidence>
<keyword evidence="3 6" id="KW-0731">Sigma factor</keyword>
<dbReference type="OrthoDB" id="9799825at2"/>
<feature type="DNA-binding region" description="H-T-H motif" evidence="6">
    <location>
        <begin position="204"/>
        <end position="223"/>
    </location>
</feature>
<dbReference type="CDD" id="cd06171">
    <property type="entry name" value="Sigma70_r4"/>
    <property type="match status" value="1"/>
</dbReference>
<feature type="domain" description="RNA polymerase sigma-70" evidence="8">
    <location>
        <begin position="203"/>
        <end position="229"/>
    </location>
</feature>
<dbReference type="InterPro" id="IPR007624">
    <property type="entry name" value="RNA_pol_sigma70_r3"/>
</dbReference>
<comment type="similarity">
    <text evidence="6">Belongs to the sigma-70 factor family. FliA subfamily.</text>
</comment>
<dbReference type="InterPro" id="IPR013325">
    <property type="entry name" value="RNA_pol_sigma_r2"/>
</dbReference>
<evidence type="ECO:0000256" key="2">
    <source>
        <dbReference type="ARBA" id="ARBA00023015"/>
    </source>
</evidence>
<comment type="function">
    <text evidence="6">Sigma factors are initiation factors that promote the attachment of RNA polymerase to specific initiation sites and are then released. This sigma factor controls the expression of flagella-related genes.</text>
</comment>
<dbReference type="InterPro" id="IPR014284">
    <property type="entry name" value="RNA_pol_sigma-70_dom"/>
</dbReference>
<dbReference type="SUPFAM" id="SSF88946">
    <property type="entry name" value="Sigma2 domain of RNA polymerase sigma factors"/>
    <property type="match status" value="1"/>
</dbReference>
<dbReference type="HAMAP" id="MF_00962">
    <property type="entry name" value="Sigma70_FliA"/>
    <property type="match status" value="1"/>
</dbReference>
<evidence type="ECO:0000313" key="10">
    <source>
        <dbReference type="Proteomes" id="UP000295135"/>
    </source>
</evidence>
<keyword evidence="2 6" id="KW-0805">Transcription regulation</keyword>
<dbReference type="NCBIfam" id="TIGR02479">
    <property type="entry name" value="FliA_WhiG"/>
    <property type="match status" value="1"/>
</dbReference>
<feature type="domain" description="RNA polymerase sigma-70" evidence="7">
    <location>
        <begin position="40"/>
        <end position="53"/>
    </location>
</feature>
<sequence>MPGSTGSTDKDALVRQYAPLVKRIAYHLMARLPASVEVDDLIQAGLIGLLNAVDRYDDSQGANFETYASQRIRGAMLDELREADWVSRGVRKSARQIEVAIHALQQRLGRQPTEQEIADELQLDIKTYYDLLNDARGAQLVYYEDLHELESEEFFGRFADEGALAPFDLLAGERFRLALVEAIGVLPEREKLLMAMYYDQELNFKEIGAVMGVSESRVCQLHTQAVSRLRSCLKDWAQSSE</sequence>
<dbReference type="NCBIfam" id="NF005413">
    <property type="entry name" value="PRK06986.1"/>
    <property type="match status" value="1"/>
</dbReference>
<dbReference type="Proteomes" id="UP000295135">
    <property type="component" value="Unassembled WGS sequence"/>
</dbReference>